<feature type="transmembrane region" description="Helical" evidence="1">
    <location>
        <begin position="104"/>
        <end position="124"/>
    </location>
</feature>
<keyword evidence="1" id="KW-0472">Membrane</keyword>
<dbReference type="AlphaFoldDB" id="A0A2S7RRT4"/>
<reference evidence="2 3" key="1">
    <citation type="journal article" date="2018" name="Pathog. Dis.">
        <title>Whole-genome sequencing based characterization of antimicrobial resistance in Enterococcus.</title>
        <authorList>
            <person name="Tyson G."/>
        </authorList>
    </citation>
    <scope>NUCLEOTIDE SEQUENCE [LARGE SCALE GENOMIC DNA]</scope>
    <source>
        <strain evidence="2 3">CVM N55263</strain>
    </source>
</reference>
<evidence type="ECO:0000313" key="3">
    <source>
        <dbReference type="Proteomes" id="UP000237934"/>
    </source>
</evidence>
<gene>
    <name evidence="2" type="ORF">CUS89_11280</name>
</gene>
<dbReference type="EMBL" id="PUAP01000033">
    <property type="protein sequence ID" value="PQF22295.1"/>
    <property type="molecule type" value="Genomic_DNA"/>
</dbReference>
<dbReference type="Pfam" id="PF09997">
    <property type="entry name" value="DUF2238"/>
    <property type="match status" value="1"/>
</dbReference>
<feature type="transmembrane region" description="Helical" evidence="1">
    <location>
        <begin position="136"/>
        <end position="156"/>
    </location>
</feature>
<name>A0A2S7RRT4_ENTMU</name>
<protein>
    <submittedName>
        <fullName evidence="2">Uncharacterized protein</fullName>
    </submittedName>
</protein>
<feature type="transmembrane region" description="Helical" evidence="1">
    <location>
        <begin position="230"/>
        <end position="248"/>
    </location>
</feature>
<sequence length="281" mass="32052">MKVIKHFFSKGSKSAGKVTHAIYIILRIIVVVMLVDQLIDRNMGNIMLLLLTLLLFEIPYLLEKLLKIQIPNTLEIIILSFIFSATVLGELSDFYGYFSLWDTALHALSGFLAGGVGFSLVYLLNKNTKTMNLTPLLVALVSFCFSMTVGVFWEFIEFSADQVLQMDMQKDNYVDQINSVKLSEDGNTVYKIKDIQKTTVTYKDDNGNTKEYVMADGYLDIGILDTMKDLFVNFIGALVFSIFGYLYTQNDYRKFTFIRNFIPRRKGVTTRMDTAGNKQKK</sequence>
<comment type="caution">
    <text evidence="2">The sequence shown here is derived from an EMBL/GenBank/DDBJ whole genome shotgun (WGS) entry which is preliminary data.</text>
</comment>
<evidence type="ECO:0000256" key="1">
    <source>
        <dbReference type="SAM" id="Phobius"/>
    </source>
</evidence>
<dbReference type="InterPro" id="IPR014509">
    <property type="entry name" value="YjdF-like"/>
</dbReference>
<organism evidence="2 3">
    <name type="scientific">Enterococcus mundtii</name>
    <dbReference type="NCBI Taxonomy" id="53346"/>
    <lineage>
        <taxon>Bacteria</taxon>
        <taxon>Bacillati</taxon>
        <taxon>Bacillota</taxon>
        <taxon>Bacilli</taxon>
        <taxon>Lactobacillales</taxon>
        <taxon>Enterococcaceae</taxon>
        <taxon>Enterococcus</taxon>
    </lineage>
</organism>
<accession>A0A2S7RRT4</accession>
<keyword evidence="1" id="KW-1133">Transmembrane helix</keyword>
<proteinExistence type="predicted"/>
<feature type="transmembrane region" description="Helical" evidence="1">
    <location>
        <begin position="74"/>
        <end position="98"/>
    </location>
</feature>
<evidence type="ECO:0000313" key="2">
    <source>
        <dbReference type="EMBL" id="PQF22295.1"/>
    </source>
</evidence>
<dbReference type="Proteomes" id="UP000237934">
    <property type="component" value="Unassembled WGS sequence"/>
</dbReference>
<feature type="transmembrane region" description="Helical" evidence="1">
    <location>
        <begin position="45"/>
        <end position="62"/>
    </location>
</feature>
<feature type="transmembrane region" description="Helical" evidence="1">
    <location>
        <begin position="21"/>
        <end position="39"/>
    </location>
</feature>
<dbReference type="RefSeq" id="WP_019723269.1">
    <property type="nucleotide sequence ID" value="NZ_JADNKX010000008.1"/>
</dbReference>
<keyword evidence="1" id="KW-0812">Transmembrane</keyword>